<accession>A0AAD4EUI7</accession>
<dbReference type="Proteomes" id="UP001197093">
    <property type="component" value="Unassembled WGS sequence"/>
</dbReference>
<protein>
    <recommendedName>
        <fullName evidence="3">N-acetyltransferase domain-containing protein</fullName>
    </recommendedName>
</protein>
<gene>
    <name evidence="1" type="ORF">NEMBOFW57_007087</name>
</gene>
<reference evidence="1" key="1">
    <citation type="submission" date="2023-02" db="EMBL/GenBank/DDBJ databases">
        <authorList>
            <person name="Palmer J.M."/>
        </authorList>
    </citation>
    <scope>NUCLEOTIDE SEQUENCE</scope>
    <source>
        <strain evidence="1">FW57</strain>
    </source>
</reference>
<evidence type="ECO:0000313" key="2">
    <source>
        <dbReference type="Proteomes" id="UP001197093"/>
    </source>
</evidence>
<name>A0AAD4EUI7_9PEZI</name>
<proteinExistence type="predicted"/>
<sequence length="189" mass="22038">MKPRLGLPSDVEAVTNVIINTMPLDPQWDYRFPYRHQYPEDHYKYTKMLFEYFLDPGFDDWLVMVVEDSLQPGGPTQVVSFSVWNVSYINKRRFGAGYKPQDRKSFVHTTVTTLWGMELVRKDDLQDMTVMASPMGYRLYTWLGFEKAATFYIQVPGEEESLVLQAMIYRPAKLHEIKIEDVDGGCTMI</sequence>
<evidence type="ECO:0000313" key="1">
    <source>
        <dbReference type="EMBL" id="KAG7287575.1"/>
    </source>
</evidence>
<keyword evidence="2" id="KW-1185">Reference proteome</keyword>
<evidence type="ECO:0008006" key="3">
    <source>
        <dbReference type="Google" id="ProtNLM"/>
    </source>
</evidence>
<dbReference type="EMBL" id="JAHCVI010000003">
    <property type="protein sequence ID" value="KAG7287575.1"/>
    <property type="molecule type" value="Genomic_DNA"/>
</dbReference>
<organism evidence="1 2">
    <name type="scientific">Staphylotrichum longicolle</name>
    <dbReference type="NCBI Taxonomy" id="669026"/>
    <lineage>
        <taxon>Eukaryota</taxon>
        <taxon>Fungi</taxon>
        <taxon>Dikarya</taxon>
        <taxon>Ascomycota</taxon>
        <taxon>Pezizomycotina</taxon>
        <taxon>Sordariomycetes</taxon>
        <taxon>Sordariomycetidae</taxon>
        <taxon>Sordariales</taxon>
        <taxon>Chaetomiaceae</taxon>
        <taxon>Staphylotrichum</taxon>
    </lineage>
</organism>
<dbReference type="Gene3D" id="3.40.630.30">
    <property type="match status" value="1"/>
</dbReference>
<dbReference type="AlphaFoldDB" id="A0AAD4EUI7"/>
<comment type="caution">
    <text evidence="1">The sequence shown here is derived from an EMBL/GenBank/DDBJ whole genome shotgun (WGS) entry which is preliminary data.</text>
</comment>